<accession>A0ACB9G7W2</accession>
<organism evidence="1 2">
    <name type="scientific">Cichorium intybus</name>
    <name type="common">Chicory</name>
    <dbReference type="NCBI Taxonomy" id="13427"/>
    <lineage>
        <taxon>Eukaryota</taxon>
        <taxon>Viridiplantae</taxon>
        <taxon>Streptophyta</taxon>
        <taxon>Embryophyta</taxon>
        <taxon>Tracheophyta</taxon>
        <taxon>Spermatophyta</taxon>
        <taxon>Magnoliopsida</taxon>
        <taxon>eudicotyledons</taxon>
        <taxon>Gunneridae</taxon>
        <taxon>Pentapetalae</taxon>
        <taxon>asterids</taxon>
        <taxon>campanulids</taxon>
        <taxon>Asterales</taxon>
        <taxon>Asteraceae</taxon>
        <taxon>Cichorioideae</taxon>
        <taxon>Cichorieae</taxon>
        <taxon>Cichoriinae</taxon>
        <taxon>Cichorium</taxon>
    </lineage>
</organism>
<protein>
    <submittedName>
        <fullName evidence="1">Uncharacterized protein</fullName>
    </submittedName>
</protein>
<evidence type="ECO:0000313" key="2">
    <source>
        <dbReference type="Proteomes" id="UP001055811"/>
    </source>
</evidence>
<dbReference type="Proteomes" id="UP001055811">
    <property type="component" value="Linkage Group LG02"/>
</dbReference>
<evidence type="ECO:0000313" key="1">
    <source>
        <dbReference type="EMBL" id="KAI3779126.1"/>
    </source>
</evidence>
<reference evidence="1 2" key="2">
    <citation type="journal article" date="2022" name="Mol. Ecol. Resour.">
        <title>The genomes of chicory, endive, great burdock and yacon provide insights into Asteraceae paleo-polyploidization history and plant inulin production.</title>
        <authorList>
            <person name="Fan W."/>
            <person name="Wang S."/>
            <person name="Wang H."/>
            <person name="Wang A."/>
            <person name="Jiang F."/>
            <person name="Liu H."/>
            <person name="Zhao H."/>
            <person name="Xu D."/>
            <person name="Zhang Y."/>
        </authorList>
    </citation>
    <scope>NUCLEOTIDE SEQUENCE [LARGE SCALE GENOMIC DNA]</scope>
    <source>
        <strain evidence="2">cv. Punajuju</strain>
        <tissue evidence="1">Leaves</tissue>
    </source>
</reference>
<proteinExistence type="predicted"/>
<sequence>MNSKMKQLDGTSRDVKNRMETNNIRNLEIPARVTGWLEDVEKIKEDAQSISSTGNGCFNLTMRYRAGRNALKITEEIGSLVKENLEIIWSDTQKPLGKVNSKSASTSSPSEVDAQNCFKSREKSFKDALEFLQQDHKSQNFYYLLGYVRVS</sequence>
<keyword evidence="2" id="KW-1185">Reference proteome</keyword>
<reference evidence="2" key="1">
    <citation type="journal article" date="2022" name="Mol. Ecol. Resour.">
        <title>The genomes of chicory, endive, great burdock and yacon provide insights into Asteraceae palaeo-polyploidization history and plant inulin production.</title>
        <authorList>
            <person name="Fan W."/>
            <person name="Wang S."/>
            <person name="Wang H."/>
            <person name="Wang A."/>
            <person name="Jiang F."/>
            <person name="Liu H."/>
            <person name="Zhao H."/>
            <person name="Xu D."/>
            <person name="Zhang Y."/>
        </authorList>
    </citation>
    <scope>NUCLEOTIDE SEQUENCE [LARGE SCALE GENOMIC DNA]</scope>
    <source>
        <strain evidence="2">cv. Punajuju</strain>
    </source>
</reference>
<dbReference type="EMBL" id="CM042010">
    <property type="protein sequence ID" value="KAI3779126.1"/>
    <property type="molecule type" value="Genomic_DNA"/>
</dbReference>
<gene>
    <name evidence="1" type="ORF">L2E82_08653</name>
</gene>
<comment type="caution">
    <text evidence="1">The sequence shown here is derived from an EMBL/GenBank/DDBJ whole genome shotgun (WGS) entry which is preliminary data.</text>
</comment>
<name>A0ACB9G7W2_CICIN</name>